<dbReference type="PANTHER" id="PTHR24216">
    <property type="entry name" value="PAXILLIN-RELATED"/>
    <property type="match status" value="1"/>
</dbReference>
<dbReference type="PROSITE" id="PS51212">
    <property type="entry name" value="WSC"/>
    <property type="match status" value="1"/>
</dbReference>
<feature type="chain" id="PRO_5014434029" description="WSC domain-containing protein" evidence="2">
    <location>
        <begin position="27"/>
        <end position="910"/>
    </location>
</feature>
<protein>
    <recommendedName>
        <fullName evidence="3">WSC domain-containing protein</fullName>
    </recommendedName>
</protein>
<dbReference type="AlphaFoldDB" id="A0A2K3CPI1"/>
<evidence type="ECO:0000259" key="3">
    <source>
        <dbReference type="PROSITE" id="PS51212"/>
    </source>
</evidence>
<feature type="compositionally biased region" description="Pro residues" evidence="1">
    <location>
        <begin position="232"/>
        <end position="384"/>
    </location>
</feature>
<reference evidence="4 5" key="1">
    <citation type="journal article" date="2007" name="Science">
        <title>The Chlamydomonas genome reveals the evolution of key animal and plant functions.</title>
        <authorList>
            <person name="Merchant S.S."/>
            <person name="Prochnik S.E."/>
            <person name="Vallon O."/>
            <person name="Harris E.H."/>
            <person name="Karpowicz S.J."/>
            <person name="Witman G.B."/>
            <person name="Terry A."/>
            <person name="Salamov A."/>
            <person name="Fritz-Laylin L.K."/>
            <person name="Marechal-Drouard L."/>
            <person name="Marshall W.F."/>
            <person name="Qu L.H."/>
            <person name="Nelson D.R."/>
            <person name="Sanderfoot A.A."/>
            <person name="Spalding M.H."/>
            <person name="Kapitonov V.V."/>
            <person name="Ren Q."/>
            <person name="Ferris P."/>
            <person name="Lindquist E."/>
            <person name="Shapiro H."/>
            <person name="Lucas S.M."/>
            <person name="Grimwood J."/>
            <person name="Schmutz J."/>
            <person name="Cardol P."/>
            <person name="Cerutti H."/>
            <person name="Chanfreau G."/>
            <person name="Chen C.L."/>
            <person name="Cognat V."/>
            <person name="Croft M.T."/>
            <person name="Dent R."/>
            <person name="Dutcher S."/>
            <person name="Fernandez E."/>
            <person name="Fukuzawa H."/>
            <person name="Gonzalez-Ballester D."/>
            <person name="Gonzalez-Halphen D."/>
            <person name="Hallmann A."/>
            <person name="Hanikenne M."/>
            <person name="Hippler M."/>
            <person name="Inwood W."/>
            <person name="Jabbari K."/>
            <person name="Kalanon M."/>
            <person name="Kuras R."/>
            <person name="Lefebvre P.A."/>
            <person name="Lemaire S.D."/>
            <person name="Lobanov A.V."/>
            <person name="Lohr M."/>
            <person name="Manuell A."/>
            <person name="Meier I."/>
            <person name="Mets L."/>
            <person name="Mittag M."/>
            <person name="Mittelmeier T."/>
            <person name="Moroney J.V."/>
            <person name="Moseley J."/>
            <person name="Napoli C."/>
            <person name="Nedelcu A.M."/>
            <person name="Niyogi K."/>
            <person name="Novoselov S.V."/>
            <person name="Paulsen I.T."/>
            <person name="Pazour G."/>
            <person name="Purton S."/>
            <person name="Ral J.P."/>
            <person name="Riano-Pachon D.M."/>
            <person name="Riekhof W."/>
            <person name="Rymarquis L."/>
            <person name="Schroda M."/>
            <person name="Stern D."/>
            <person name="Umen J."/>
            <person name="Willows R."/>
            <person name="Wilson N."/>
            <person name="Zimmer S.L."/>
            <person name="Allmer J."/>
            <person name="Balk J."/>
            <person name="Bisova K."/>
            <person name="Chen C.J."/>
            <person name="Elias M."/>
            <person name="Gendler K."/>
            <person name="Hauser C."/>
            <person name="Lamb M.R."/>
            <person name="Ledford H."/>
            <person name="Long J.C."/>
            <person name="Minagawa J."/>
            <person name="Page M.D."/>
            <person name="Pan J."/>
            <person name="Pootakham W."/>
            <person name="Roje S."/>
            <person name="Rose A."/>
            <person name="Stahlberg E."/>
            <person name="Terauchi A.M."/>
            <person name="Yang P."/>
            <person name="Ball S."/>
            <person name="Bowler C."/>
            <person name="Dieckmann C.L."/>
            <person name="Gladyshev V.N."/>
            <person name="Green P."/>
            <person name="Jorgensen R."/>
            <person name="Mayfield S."/>
            <person name="Mueller-Roeber B."/>
            <person name="Rajamani S."/>
            <person name="Sayre R.T."/>
            <person name="Brokstein P."/>
            <person name="Dubchak I."/>
            <person name="Goodstein D."/>
            <person name="Hornick L."/>
            <person name="Huang Y.W."/>
            <person name="Jhaveri J."/>
            <person name="Luo Y."/>
            <person name="Martinez D."/>
            <person name="Ngau W.C."/>
            <person name="Otillar B."/>
            <person name="Poliakov A."/>
            <person name="Porter A."/>
            <person name="Szajkowski L."/>
            <person name="Werner G."/>
            <person name="Zhou K."/>
            <person name="Grigoriev I.V."/>
            <person name="Rokhsar D.S."/>
            <person name="Grossman A.R."/>
        </authorList>
    </citation>
    <scope>NUCLEOTIDE SEQUENCE [LARGE SCALE GENOMIC DNA]</scope>
    <source>
        <strain evidence="5">CC-503</strain>
    </source>
</reference>
<dbReference type="EMBL" id="CM008978">
    <property type="protein sequence ID" value="PNW70176.1"/>
    <property type="molecule type" value="Genomic_DNA"/>
</dbReference>
<feature type="domain" description="WSC" evidence="3">
    <location>
        <begin position="814"/>
        <end position="910"/>
    </location>
</feature>
<dbReference type="PANTHER" id="PTHR24216:SF65">
    <property type="entry name" value="PAXILLIN-LIKE PROTEIN 1"/>
    <property type="match status" value="1"/>
</dbReference>
<dbReference type="KEGG" id="cre:CHLRE_17g708950v5"/>
<keyword evidence="2" id="KW-0732">Signal</keyword>
<evidence type="ECO:0000256" key="1">
    <source>
        <dbReference type="SAM" id="MobiDB-lite"/>
    </source>
</evidence>
<dbReference type="GeneID" id="5717164"/>
<dbReference type="InterPro" id="IPR002889">
    <property type="entry name" value="WSC_carb-bd"/>
</dbReference>
<feature type="compositionally biased region" description="Pro residues" evidence="1">
    <location>
        <begin position="784"/>
        <end position="811"/>
    </location>
</feature>
<sequence>MRVAGGRWAGPVALLVTLCAALTAAADESSTGLRSRRLLQSTWTYSNSVDLCGSSYGSPTLQFQSTAAFQQYGAVLGLEVTSENAQTNSADVKKYEVIYGIAGIHSNYPAPPGVRSTMVLGSPANGRTAFIQTEGNSAASGVQVRTIEVCCTPANYVGALNIIFSDNSRKKMGSQQCNKTSVAATAPANGQLASFRIWTGTQPGPGKTNGGSGVAVAKLVAVWAVPGAAQSPPSPSPPSPRPPSPGPPSPEPPSPAPPSPAPPSPQPPSPAPPSPQPPSPAPPSPQPPSPAPPSPLPPSPQPPSPQPPSPNPPSPAPPSPQPPSPAPPSPNPPSPAPPSPNPPSPAPPSPQPPSPMPPSPQPPSPAPPSPNPPSPAPPSPPMPPSILFAQFNTTEYFFDDASYINPAIQSLDLRNVLGTVLIAKASYSTVSLPSGHNVLYGNRFGNGRVSGTAAQSLVTRCCKAGSDPKMDSLLLRQVLWTAVLGIKLGGAKVRVSDPKFQPFAEWLVATSATLTGRDKNALKAPPNGNGNNPEWYLPLSNFTAQYNDPRFNKPGGFVVDLYIISADQVFTDELLINSTLSYVRDTGRGLFVVGSDLTYYDNLFNSTINGTLSNQTTVGPGGVTRRRHARRTLLSAEEEAALEDLRYGAMLMGRPGLAVDVTADPNGANTLEALTRHYQARRRMQSYTVNTLLGPMGISYSSTVLPAVSTIVVSSSTLTNCQQASIMYIYYLQGKIALGPADLDLAVKTISIARGSYSLSDPWASQYFWPYQDDIQFYGGVIPNQPPPSPPPPPPTLLSPPPSLPPPPPPASATLTQLSCYKDNSNARALPYRLGGSAAMTVELCTSWARSAGYPFIGLQGTNCWAGYDLNLCNTYGTSSSCALRCGGNTAQICGNTGTSPMVSSVWQVL</sequence>
<dbReference type="OrthoDB" id="538455at2759"/>
<gene>
    <name evidence="4" type="ORF">CHLRE_17g708950v5</name>
</gene>
<proteinExistence type="predicted"/>
<accession>A0A2K3CPI1</accession>
<dbReference type="RefSeq" id="XP_042914506.1">
    <property type="nucleotide sequence ID" value="XM_043072047.1"/>
</dbReference>
<feature type="signal peptide" evidence="2">
    <location>
        <begin position="1"/>
        <end position="26"/>
    </location>
</feature>
<dbReference type="ExpressionAtlas" id="A0A2K3CPI1">
    <property type="expression patterns" value="baseline"/>
</dbReference>
<evidence type="ECO:0000313" key="4">
    <source>
        <dbReference type="EMBL" id="PNW70176.1"/>
    </source>
</evidence>
<feature type="region of interest" description="Disordered" evidence="1">
    <location>
        <begin position="227"/>
        <end position="386"/>
    </location>
</feature>
<evidence type="ECO:0000256" key="2">
    <source>
        <dbReference type="SAM" id="SignalP"/>
    </source>
</evidence>
<dbReference type="SMART" id="SM00321">
    <property type="entry name" value="WSC"/>
    <property type="match status" value="1"/>
</dbReference>
<dbReference type="Gramene" id="PNW70176">
    <property type="protein sequence ID" value="PNW70176"/>
    <property type="gene ID" value="CHLRE_17g708950v5"/>
</dbReference>
<keyword evidence="5" id="KW-1185">Reference proteome</keyword>
<feature type="region of interest" description="Disordered" evidence="1">
    <location>
        <begin position="780"/>
        <end position="811"/>
    </location>
</feature>
<organism evidence="4 5">
    <name type="scientific">Chlamydomonas reinhardtii</name>
    <name type="common">Chlamydomonas smithii</name>
    <dbReference type="NCBI Taxonomy" id="3055"/>
    <lineage>
        <taxon>Eukaryota</taxon>
        <taxon>Viridiplantae</taxon>
        <taxon>Chlorophyta</taxon>
        <taxon>core chlorophytes</taxon>
        <taxon>Chlorophyceae</taxon>
        <taxon>CS clade</taxon>
        <taxon>Chlamydomonadales</taxon>
        <taxon>Chlamydomonadaceae</taxon>
        <taxon>Chlamydomonas</taxon>
    </lineage>
</organism>
<dbReference type="InParanoid" id="A0A2K3CPI1"/>
<evidence type="ECO:0000313" key="5">
    <source>
        <dbReference type="Proteomes" id="UP000006906"/>
    </source>
</evidence>
<dbReference type="Proteomes" id="UP000006906">
    <property type="component" value="Chromosome 17"/>
</dbReference>
<name>A0A2K3CPI1_CHLRE</name>
<dbReference type="Pfam" id="PF01822">
    <property type="entry name" value="WSC"/>
    <property type="match status" value="1"/>
</dbReference>